<evidence type="ECO:0000313" key="1">
    <source>
        <dbReference type="EMBL" id="KAI3782688.1"/>
    </source>
</evidence>
<protein>
    <submittedName>
        <fullName evidence="1">Uncharacterized protein</fullName>
    </submittedName>
</protein>
<organism evidence="1 2">
    <name type="scientific">Cichorium intybus</name>
    <name type="common">Chicory</name>
    <dbReference type="NCBI Taxonomy" id="13427"/>
    <lineage>
        <taxon>Eukaryota</taxon>
        <taxon>Viridiplantae</taxon>
        <taxon>Streptophyta</taxon>
        <taxon>Embryophyta</taxon>
        <taxon>Tracheophyta</taxon>
        <taxon>Spermatophyta</taxon>
        <taxon>Magnoliopsida</taxon>
        <taxon>eudicotyledons</taxon>
        <taxon>Gunneridae</taxon>
        <taxon>Pentapetalae</taxon>
        <taxon>asterids</taxon>
        <taxon>campanulids</taxon>
        <taxon>Asterales</taxon>
        <taxon>Asteraceae</taxon>
        <taxon>Cichorioideae</taxon>
        <taxon>Cichorieae</taxon>
        <taxon>Cichoriinae</taxon>
        <taxon>Cichorium</taxon>
    </lineage>
</organism>
<proteinExistence type="predicted"/>
<gene>
    <name evidence="1" type="ORF">L2E82_12742</name>
</gene>
<evidence type="ECO:0000313" key="2">
    <source>
        <dbReference type="Proteomes" id="UP001055811"/>
    </source>
</evidence>
<sequence>MGEPSLQLMSSSPAEWGNRRYSSCRLRLPEWENRQREGRIQIRSSSLHPRPTSYHPRKGGRVIGVILREYIM</sequence>
<reference evidence="1 2" key="2">
    <citation type="journal article" date="2022" name="Mol. Ecol. Resour.">
        <title>The genomes of chicory, endive, great burdock and yacon provide insights into Asteraceae paleo-polyploidization history and plant inulin production.</title>
        <authorList>
            <person name="Fan W."/>
            <person name="Wang S."/>
            <person name="Wang H."/>
            <person name="Wang A."/>
            <person name="Jiang F."/>
            <person name="Liu H."/>
            <person name="Zhao H."/>
            <person name="Xu D."/>
            <person name="Zhang Y."/>
        </authorList>
    </citation>
    <scope>NUCLEOTIDE SEQUENCE [LARGE SCALE GENOMIC DNA]</scope>
    <source>
        <strain evidence="2">cv. Punajuju</strain>
        <tissue evidence="1">Leaves</tissue>
    </source>
</reference>
<dbReference type="Proteomes" id="UP001055811">
    <property type="component" value="Linkage Group LG02"/>
</dbReference>
<reference evidence="2" key="1">
    <citation type="journal article" date="2022" name="Mol. Ecol. Resour.">
        <title>The genomes of chicory, endive, great burdock and yacon provide insights into Asteraceae palaeo-polyploidization history and plant inulin production.</title>
        <authorList>
            <person name="Fan W."/>
            <person name="Wang S."/>
            <person name="Wang H."/>
            <person name="Wang A."/>
            <person name="Jiang F."/>
            <person name="Liu H."/>
            <person name="Zhao H."/>
            <person name="Xu D."/>
            <person name="Zhang Y."/>
        </authorList>
    </citation>
    <scope>NUCLEOTIDE SEQUENCE [LARGE SCALE GENOMIC DNA]</scope>
    <source>
        <strain evidence="2">cv. Punajuju</strain>
    </source>
</reference>
<accession>A0ACB9GI13</accession>
<name>A0ACB9GI13_CICIN</name>
<keyword evidence="2" id="KW-1185">Reference proteome</keyword>
<dbReference type="EMBL" id="CM042010">
    <property type="protein sequence ID" value="KAI3782688.1"/>
    <property type="molecule type" value="Genomic_DNA"/>
</dbReference>
<comment type="caution">
    <text evidence="1">The sequence shown here is derived from an EMBL/GenBank/DDBJ whole genome shotgun (WGS) entry which is preliminary data.</text>
</comment>